<evidence type="ECO:0000256" key="4">
    <source>
        <dbReference type="ARBA" id="ARBA00022989"/>
    </source>
</evidence>
<evidence type="ECO:0000313" key="8">
    <source>
        <dbReference type="Proteomes" id="UP001172082"/>
    </source>
</evidence>
<feature type="transmembrane region" description="Helical" evidence="6">
    <location>
        <begin position="45"/>
        <end position="63"/>
    </location>
</feature>
<comment type="subcellular location">
    <subcellularLocation>
        <location evidence="1">Cell membrane</location>
        <topology evidence="1">Multi-pass membrane protein</topology>
    </subcellularLocation>
</comment>
<sequence length="364" mass="41599">MELDSKKIFKTLNPNKVWIPIIIGLGIVIYQIYTDEDYTTDKLNLIFEAKAIFVILAIIVLLARDVGYVYRIRSLTNKELSWNSCIYTIILWEFASAVTPSVVGGTAVAVFILYKEGINIGKSLAYVMLTAILDNLFFVVAAPLVIILTKGDIFPAIEGVEIRLGSTLQYLFGVSYLLIALYTFIMSYALFIRPRAFKWVLLKITSVRFLRRWRQGAYLHGNEIIAASAQLKGKSIRYWSRIVLSTIFIWCSRYFMLNCLIAAFAGVNIADQMVIFARQVILWIIMLVSPTPGSSGFSEYFFKQFFEGYLDGYTLSSQILWRGLTYYTYLLLGAIFLPRWIKRVFFKKKTDKVQGTQEDEAQGS</sequence>
<feature type="transmembrane region" description="Helical" evidence="6">
    <location>
        <begin position="321"/>
        <end position="341"/>
    </location>
</feature>
<organism evidence="7 8">
    <name type="scientific">Splendidivirga corallicola</name>
    <dbReference type="NCBI Taxonomy" id="3051826"/>
    <lineage>
        <taxon>Bacteria</taxon>
        <taxon>Pseudomonadati</taxon>
        <taxon>Bacteroidota</taxon>
        <taxon>Cytophagia</taxon>
        <taxon>Cytophagales</taxon>
        <taxon>Splendidivirgaceae</taxon>
        <taxon>Splendidivirga</taxon>
    </lineage>
</organism>
<feature type="transmembrane region" description="Helical" evidence="6">
    <location>
        <begin position="126"/>
        <end position="149"/>
    </location>
</feature>
<keyword evidence="3 6" id="KW-0812">Transmembrane</keyword>
<accession>A0ABT8KLB9</accession>
<dbReference type="InterPro" id="IPR022791">
    <property type="entry name" value="L-PG_synthase/AglD"/>
</dbReference>
<name>A0ABT8KLB9_9BACT</name>
<keyword evidence="5 6" id="KW-0472">Membrane</keyword>
<feature type="transmembrane region" description="Helical" evidence="6">
    <location>
        <begin position="247"/>
        <end position="268"/>
    </location>
</feature>
<feature type="transmembrane region" description="Helical" evidence="6">
    <location>
        <begin position="17"/>
        <end position="33"/>
    </location>
</feature>
<dbReference type="EMBL" id="JAUJEA010000003">
    <property type="protein sequence ID" value="MDN5201514.1"/>
    <property type="molecule type" value="Genomic_DNA"/>
</dbReference>
<comment type="caution">
    <text evidence="7">The sequence shown here is derived from an EMBL/GenBank/DDBJ whole genome shotgun (WGS) entry which is preliminary data.</text>
</comment>
<protein>
    <submittedName>
        <fullName evidence="7">Lysylphosphatidylglycerol synthase transmembrane domain-containing protein</fullName>
    </submittedName>
</protein>
<dbReference type="PANTHER" id="PTHR37693">
    <property type="entry name" value="PHOSPHATIDYLGLYCEROL LYSYLTRANSFERASE"/>
    <property type="match status" value="1"/>
</dbReference>
<dbReference type="NCBIfam" id="TIGR00374">
    <property type="entry name" value="flippase-like domain"/>
    <property type="match status" value="1"/>
</dbReference>
<dbReference type="PANTHER" id="PTHR37693:SF1">
    <property type="entry name" value="INTEGRAL MEMBRANE PROTEIN"/>
    <property type="match status" value="1"/>
</dbReference>
<feature type="transmembrane region" description="Helical" evidence="6">
    <location>
        <begin position="280"/>
        <end position="301"/>
    </location>
</feature>
<feature type="transmembrane region" description="Helical" evidence="6">
    <location>
        <begin position="84"/>
        <end position="114"/>
    </location>
</feature>
<keyword evidence="2" id="KW-1003">Cell membrane</keyword>
<evidence type="ECO:0000256" key="6">
    <source>
        <dbReference type="SAM" id="Phobius"/>
    </source>
</evidence>
<evidence type="ECO:0000256" key="3">
    <source>
        <dbReference type="ARBA" id="ARBA00022692"/>
    </source>
</evidence>
<gene>
    <name evidence="7" type="ORF">QQ008_09085</name>
</gene>
<dbReference type="Proteomes" id="UP001172082">
    <property type="component" value="Unassembled WGS sequence"/>
</dbReference>
<feature type="transmembrane region" description="Helical" evidence="6">
    <location>
        <begin position="170"/>
        <end position="192"/>
    </location>
</feature>
<evidence type="ECO:0000256" key="2">
    <source>
        <dbReference type="ARBA" id="ARBA00022475"/>
    </source>
</evidence>
<evidence type="ECO:0000256" key="5">
    <source>
        <dbReference type="ARBA" id="ARBA00023136"/>
    </source>
</evidence>
<evidence type="ECO:0000313" key="7">
    <source>
        <dbReference type="EMBL" id="MDN5201514.1"/>
    </source>
</evidence>
<evidence type="ECO:0000256" key="1">
    <source>
        <dbReference type="ARBA" id="ARBA00004651"/>
    </source>
</evidence>
<reference evidence="7" key="1">
    <citation type="submission" date="2023-06" db="EMBL/GenBank/DDBJ databases">
        <title>Genomic of Parafulvivirga corallium.</title>
        <authorList>
            <person name="Wang G."/>
        </authorList>
    </citation>
    <scope>NUCLEOTIDE SEQUENCE</scope>
    <source>
        <strain evidence="7">BMA10</strain>
    </source>
</reference>
<keyword evidence="8" id="KW-1185">Reference proteome</keyword>
<proteinExistence type="predicted"/>
<dbReference type="Pfam" id="PF03706">
    <property type="entry name" value="LPG_synthase_TM"/>
    <property type="match status" value="1"/>
</dbReference>
<keyword evidence="4 6" id="KW-1133">Transmembrane helix</keyword>
<dbReference type="RefSeq" id="WP_346751542.1">
    <property type="nucleotide sequence ID" value="NZ_JAUJEA010000003.1"/>
</dbReference>